<comment type="caution">
    <text evidence="1">The sequence shown here is derived from an EMBL/GenBank/DDBJ whole genome shotgun (WGS) entry which is preliminary data.</text>
</comment>
<gene>
    <name evidence="1" type="ORF">JCM19231_887</name>
</gene>
<protein>
    <submittedName>
        <fullName evidence="1">Arginine/ornithine antiporter arcD</fullName>
    </submittedName>
</protein>
<name>A0A0B8P615_9VIBR</name>
<sequence length="38" mass="4204">MFFIEVLLSFLVPSTSGLAVLTMPIMHLWLTSLALVVI</sequence>
<reference evidence="1 2" key="2">
    <citation type="submission" date="2015-01" db="EMBL/GenBank/DDBJ databases">
        <authorList>
            <consortium name="NBRP consortium"/>
            <person name="Sawabe T."/>
            <person name="Meirelles P."/>
            <person name="Feng G."/>
            <person name="Sayaka M."/>
            <person name="Hattori M."/>
            <person name="Ohkuma M."/>
        </authorList>
    </citation>
    <scope>NUCLEOTIDE SEQUENCE [LARGE SCALE GENOMIC DNA]</scope>
    <source>
        <strain evidence="2">JCM 19231</strain>
    </source>
</reference>
<dbReference type="AlphaFoldDB" id="A0A0B8P615"/>
<evidence type="ECO:0000313" key="1">
    <source>
        <dbReference type="EMBL" id="GAM58703.1"/>
    </source>
</evidence>
<reference evidence="1 2" key="1">
    <citation type="submission" date="2015-01" db="EMBL/GenBank/DDBJ databases">
        <title>Vibrio sp. C1 JCM 19231 whole genome shotgun sequence.</title>
        <authorList>
            <person name="Sawabe T."/>
            <person name="Meirelles P."/>
            <person name="Feng G."/>
            <person name="Sayaka M."/>
            <person name="Hattori M."/>
            <person name="Ohkuma M."/>
        </authorList>
    </citation>
    <scope>NUCLEOTIDE SEQUENCE [LARGE SCALE GENOMIC DNA]</scope>
    <source>
        <strain evidence="2">JCM 19231</strain>
    </source>
</reference>
<dbReference type="EMBL" id="BBRZ01000099">
    <property type="protein sequence ID" value="GAM58703.1"/>
    <property type="molecule type" value="Genomic_DNA"/>
</dbReference>
<evidence type="ECO:0000313" key="2">
    <source>
        <dbReference type="Proteomes" id="UP000031671"/>
    </source>
</evidence>
<keyword evidence="2" id="KW-1185">Reference proteome</keyword>
<proteinExistence type="predicted"/>
<accession>A0A0B8P615</accession>
<dbReference type="Proteomes" id="UP000031671">
    <property type="component" value="Unassembled WGS sequence"/>
</dbReference>
<organism evidence="1 2">
    <name type="scientific">Vibrio ishigakensis</name>
    <dbReference type="NCBI Taxonomy" id="1481914"/>
    <lineage>
        <taxon>Bacteria</taxon>
        <taxon>Pseudomonadati</taxon>
        <taxon>Pseudomonadota</taxon>
        <taxon>Gammaproteobacteria</taxon>
        <taxon>Vibrionales</taxon>
        <taxon>Vibrionaceae</taxon>
        <taxon>Vibrio</taxon>
    </lineage>
</organism>